<dbReference type="InterPro" id="IPR051012">
    <property type="entry name" value="CellSynth/LPSAsmb/PSIAsmb"/>
</dbReference>
<dbReference type="PANTHER" id="PTHR45586">
    <property type="entry name" value="TPR REPEAT-CONTAINING PROTEIN PA4667"/>
    <property type="match status" value="1"/>
</dbReference>
<dbReference type="EMBL" id="LT629748">
    <property type="protein sequence ID" value="SDR70653.1"/>
    <property type="molecule type" value="Genomic_DNA"/>
</dbReference>
<evidence type="ECO:0000313" key="5">
    <source>
        <dbReference type="Proteomes" id="UP000243426"/>
    </source>
</evidence>
<proteinExistence type="predicted"/>
<dbReference type="Gene3D" id="1.25.40.10">
    <property type="entry name" value="Tetratricopeptide repeat domain"/>
    <property type="match status" value="3"/>
</dbReference>
<dbReference type="Proteomes" id="UP000243426">
    <property type="component" value="Chromosome I"/>
</dbReference>
<feature type="repeat" description="TPR" evidence="3">
    <location>
        <begin position="540"/>
        <end position="573"/>
    </location>
</feature>
<evidence type="ECO:0000256" key="2">
    <source>
        <dbReference type="ARBA" id="ARBA00022803"/>
    </source>
</evidence>
<evidence type="ECO:0000256" key="3">
    <source>
        <dbReference type="PROSITE-ProRule" id="PRU00339"/>
    </source>
</evidence>
<evidence type="ECO:0000313" key="4">
    <source>
        <dbReference type="EMBL" id="SDR70653.1"/>
    </source>
</evidence>
<feature type="repeat" description="TPR" evidence="3">
    <location>
        <begin position="302"/>
        <end position="335"/>
    </location>
</feature>
<organism evidence="4 5">
    <name type="scientific">Halopseudomonas litoralis</name>
    <dbReference type="NCBI Taxonomy" id="797277"/>
    <lineage>
        <taxon>Bacteria</taxon>
        <taxon>Pseudomonadati</taxon>
        <taxon>Pseudomonadota</taxon>
        <taxon>Gammaproteobacteria</taxon>
        <taxon>Pseudomonadales</taxon>
        <taxon>Pseudomonadaceae</taxon>
        <taxon>Halopseudomonas</taxon>
    </lineage>
</organism>
<keyword evidence="2 3" id="KW-0802">TPR repeat</keyword>
<dbReference type="STRING" id="797277.SAMN05216198_0134"/>
<dbReference type="InterPro" id="IPR011990">
    <property type="entry name" value="TPR-like_helical_dom_sf"/>
</dbReference>
<dbReference type="AlphaFoldDB" id="A0A1H1L840"/>
<name>A0A1H1L840_9GAMM</name>
<keyword evidence="5" id="KW-1185">Reference proteome</keyword>
<dbReference type="SMART" id="SM00028">
    <property type="entry name" value="TPR"/>
    <property type="match status" value="6"/>
</dbReference>
<dbReference type="PROSITE" id="PS50005">
    <property type="entry name" value="TPR"/>
    <property type="match status" value="2"/>
</dbReference>
<sequence length="619" mass="69140">MVGSRRVIKPRLHLHAMGLQLILYYQLPASFWQSRVAKRVSMTARFHHSLLAMTISLLVTGCAINAPEPAPAPPVSVAAAPNDETMVDEPKVYGQFQTDTLYALLTAEIAGQRNRFDIALRNYLEQAVRTRDAGIIERAMEISEFLGAHQHAMDMALLWTEVQPDNPEALRAAALQLARAGQHDDAMHMMEQVLLLQDDTHFDLLALTALQADSTTRTSMLENLQSLLQRYPGNAQLSFAAALLLQEEQRSEEAIALLDEHTRDNGTAASIMLQSRLHAELGAPDKAIEVLQTGVRKFPNDSRMRLLLARMLVNSGDHQAAITHFRELARQNPDDDEVRLALALVELEDGDTEAAIGELQGLLETDPTHGAAAYHLGAAHEQAGQWDAAISTWQSIGAGEEYLPSRLRIIRLLVERQRMAELTNMMHSERARHPQLAPELFLLEIEALINVDPQLAMQRANQALEQLQYDSRLLYTRAMLADRLGNPAGLETDLRLIIQREPENAMALNALGYTLADRNEQLDEALQLVEKAHDLMPEDPAIMDSLGWVHYRLGNLERAEQLLREAFAAFPDAEVGAHLGEVLWQRGKHREARAIWDQAADQAEDTSMIDATRKRLEAD</sequence>
<gene>
    <name evidence="4" type="ORF">SAMN05216198_0134</name>
</gene>
<evidence type="ECO:0000256" key="1">
    <source>
        <dbReference type="ARBA" id="ARBA00022737"/>
    </source>
</evidence>
<dbReference type="PANTHER" id="PTHR45586:SF1">
    <property type="entry name" value="LIPOPOLYSACCHARIDE ASSEMBLY PROTEIN B"/>
    <property type="match status" value="1"/>
</dbReference>
<dbReference type="Pfam" id="PF14559">
    <property type="entry name" value="TPR_19"/>
    <property type="match status" value="3"/>
</dbReference>
<dbReference type="SUPFAM" id="SSF48452">
    <property type="entry name" value="TPR-like"/>
    <property type="match status" value="2"/>
</dbReference>
<reference evidence="5" key="1">
    <citation type="submission" date="2016-10" db="EMBL/GenBank/DDBJ databases">
        <authorList>
            <person name="Varghese N."/>
            <person name="Submissions S."/>
        </authorList>
    </citation>
    <scope>NUCLEOTIDE SEQUENCE [LARGE SCALE GENOMIC DNA]</scope>
    <source>
        <strain evidence="5">2SM5</strain>
    </source>
</reference>
<keyword evidence="1" id="KW-0677">Repeat</keyword>
<protein>
    <submittedName>
        <fullName evidence="4">Tetratricopeptide repeat-containing protein</fullName>
    </submittedName>
</protein>
<accession>A0A1H1L840</accession>
<dbReference type="InterPro" id="IPR019734">
    <property type="entry name" value="TPR_rpt"/>
</dbReference>